<proteinExistence type="predicted"/>
<organism evidence="1 2">
    <name type="scientific">Panagrolaimus sp. ES5</name>
    <dbReference type="NCBI Taxonomy" id="591445"/>
    <lineage>
        <taxon>Eukaryota</taxon>
        <taxon>Metazoa</taxon>
        <taxon>Ecdysozoa</taxon>
        <taxon>Nematoda</taxon>
        <taxon>Chromadorea</taxon>
        <taxon>Rhabditida</taxon>
        <taxon>Tylenchina</taxon>
        <taxon>Panagrolaimomorpha</taxon>
        <taxon>Panagrolaimoidea</taxon>
        <taxon>Panagrolaimidae</taxon>
        <taxon>Panagrolaimus</taxon>
    </lineage>
</organism>
<protein>
    <submittedName>
        <fullName evidence="2">Uncharacterized protein</fullName>
    </submittedName>
</protein>
<sequence length="295" mass="33973">MSVSKLAPIFFQGPYLRQNFSLPDSVIYYMAMNPSSAHVYQKLIQTCKYFFAKNPIIVLQCLHFIDDEWIICVGECKITKSNGRKFDIEKISRKFWITHVLNTGVDGQIAPPSIISKLYRCDIKHCLLHQQSITFDQLLFLASSADVLILEKCVVTDNSGSHVQIENIVAAFPTILKFASNQDALNTSINTVKNLFKIPHFSTLSRFFMFQISDLFDIETVYEYLKTCENGIHFCFIFSDSISDAYLARLETIVDDILETSSSYNYKFPYIFIPSLNIDKQEALFERYYENLSLP</sequence>
<dbReference type="WBParaSite" id="ES5_v2.g7212.t1">
    <property type="protein sequence ID" value="ES5_v2.g7212.t1"/>
    <property type="gene ID" value="ES5_v2.g7212"/>
</dbReference>
<name>A0AC34GRK8_9BILA</name>
<reference evidence="2" key="1">
    <citation type="submission" date="2022-11" db="UniProtKB">
        <authorList>
            <consortium name="WormBaseParasite"/>
        </authorList>
    </citation>
    <scope>IDENTIFICATION</scope>
</reference>
<evidence type="ECO:0000313" key="1">
    <source>
        <dbReference type="Proteomes" id="UP000887579"/>
    </source>
</evidence>
<dbReference type="Proteomes" id="UP000887579">
    <property type="component" value="Unplaced"/>
</dbReference>
<evidence type="ECO:0000313" key="2">
    <source>
        <dbReference type="WBParaSite" id="ES5_v2.g7212.t1"/>
    </source>
</evidence>
<accession>A0AC34GRK8</accession>